<gene>
    <name evidence="4" type="primary">MYN1_Chr_308</name>
    <name evidence="2" type="ORF">PCKR_357</name>
    <name evidence="3" type="ORF">PFK_357</name>
    <name evidence="4" type="ORF">PMYN1_Chma316</name>
</gene>
<proteinExistence type="predicted"/>
<geneLocation type="plastid" evidence="2"/>
<evidence type="ECO:0000256" key="1">
    <source>
        <dbReference type="SAM" id="Coils"/>
    </source>
</evidence>
<dbReference type="EMBL" id="LC490351">
    <property type="protein sequence ID" value="BBL86125.1"/>
    <property type="molecule type" value="Genomic_DNA"/>
</dbReference>
<organism evidence="2">
    <name type="scientific">Paulinella micropora</name>
    <dbReference type="NCBI Taxonomy" id="1928728"/>
    <lineage>
        <taxon>Eukaryota</taxon>
        <taxon>Sar</taxon>
        <taxon>Rhizaria</taxon>
        <taxon>Cercozoa</taxon>
        <taxon>Imbricatea</taxon>
        <taxon>Silicofilosea</taxon>
        <taxon>Euglyphida</taxon>
        <taxon>Paulinellidae</taxon>
        <taxon>Paulinella</taxon>
    </lineage>
</organism>
<evidence type="ECO:0000313" key="5">
    <source>
        <dbReference type="Proteomes" id="UP000503178"/>
    </source>
</evidence>
<reference evidence="2" key="1">
    <citation type="journal article" date="2017" name="Protist">
        <title>Diversity of the Photosynthetic Paulinella Species, with the Description of Paulinella micropora sp. nov. and the Chromatophore Genome Sequence for strain KR01.</title>
        <authorList>
            <person name="Lhee D."/>
            <person name="Yang E.C."/>
            <person name="Kim J.I."/>
            <person name="Nakayama T."/>
            <person name="Zuccarello G."/>
            <person name="Andersen R.A."/>
            <person name="Yoon H.S."/>
        </authorList>
    </citation>
    <scope>NUCLEOTIDE SEQUENCE</scope>
    <source>
        <strain evidence="3">FK01</strain>
        <strain evidence="2">KR01</strain>
    </source>
</reference>
<name>A0A1L5YBU8_9EUKA</name>
<sequence>MSSPESLFQASLNRLVFRLGSSLTQTTANISTLLQEAPEKACQAWELFIEEVRLEAEMMEEDRNIINTESGSDKDFAIEDANYTLNTAQDQVDQLRLRIAILLNQFRNSP</sequence>
<evidence type="ECO:0000313" key="3">
    <source>
        <dbReference type="EMBL" id="AQX44911.1"/>
    </source>
</evidence>
<keyword evidence="2" id="KW-0934">Plastid</keyword>
<dbReference type="Proteomes" id="UP000503178">
    <property type="component" value="Chromatophore Pltd"/>
</dbReference>
<keyword evidence="5" id="KW-1185">Reference proteome</keyword>
<evidence type="ECO:0000313" key="2">
    <source>
        <dbReference type="EMBL" id="APP88144.1"/>
    </source>
</evidence>
<dbReference type="AlphaFoldDB" id="A0A1L5YBU8"/>
<dbReference type="EMBL" id="KY124271">
    <property type="protein sequence ID" value="AQX44911.1"/>
    <property type="molecule type" value="Genomic_DNA"/>
</dbReference>
<dbReference type="EMBL" id="KX897545">
    <property type="protein sequence ID" value="APP88144.1"/>
    <property type="molecule type" value="Genomic_DNA"/>
</dbReference>
<evidence type="ECO:0000313" key="4">
    <source>
        <dbReference type="EMBL" id="BBL86125.1"/>
    </source>
</evidence>
<feature type="coiled-coil region" evidence="1">
    <location>
        <begin position="49"/>
        <end position="105"/>
    </location>
</feature>
<keyword evidence="1" id="KW-0175">Coiled coil</keyword>
<reference evidence="4 5" key="2">
    <citation type="submission" date="2019-06" db="EMBL/GenBank/DDBJ databases">
        <title>A hidden player of endosymbiotic evolution: DNA virus triggered massive gene transfer.</title>
        <authorList>
            <person name="Matsuo M."/>
            <person name="Katahata A."/>
            <person name="Tachikawa M."/>
            <person name="Minakuchi Y."/>
            <person name="Noguchi H."/>
            <person name="Toyoda A."/>
            <person name="Fujiyama A."/>
            <person name="Suzuki Y."/>
            <person name="Satoh S."/>
            <person name="Nakayama T."/>
            <person name="Kamikawa R."/>
            <person name="Nomura M."/>
            <person name="Inagaki Y."/>
            <person name="Ishida K."/>
            <person name="Obokata J."/>
        </authorList>
    </citation>
    <scope>NUCLEOTIDE SEQUENCE [LARGE SCALE GENOMIC DNA]</scope>
    <source>
        <strain evidence="4 5">MYN1</strain>
    </source>
</reference>
<accession>A0A1L5YBU8</accession>
<protein>
    <submittedName>
        <fullName evidence="2">Uncharacterized protein</fullName>
    </submittedName>
</protein>